<dbReference type="Pfam" id="PF02518">
    <property type="entry name" value="HATPase_c"/>
    <property type="match status" value="1"/>
</dbReference>
<dbReference type="InterPro" id="IPR005467">
    <property type="entry name" value="His_kinase_dom"/>
</dbReference>
<accession>A0A328BTV6</accession>
<feature type="domain" description="Histidine kinase" evidence="8">
    <location>
        <begin position="183"/>
        <end position="397"/>
    </location>
</feature>
<evidence type="ECO:0000256" key="2">
    <source>
        <dbReference type="ARBA" id="ARBA00012438"/>
    </source>
</evidence>
<reference evidence="11" key="1">
    <citation type="submission" date="2018-05" db="EMBL/GenBank/DDBJ databases">
        <authorList>
            <person name="Nie L."/>
        </authorList>
    </citation>
    <scope>NUCLEOTIDE SEQUENCE [LARGE SCALE GENOMIC DNA]</scope>
    <source>
        <strain evidence="11">NL</strain>
    </source>
</reference>
<keyword evidence="6" id="KW-0175">Coiled coil</keyword>
<dbReference type="NCBIfam" id="TIGR00229">
    <property type="entry name" value="sensory_box"/>
    <property type="match status" value="1"/>
</dbReference>
<keyword evidence="5" id="KW-0418">Kinase</keyword>
<dbReference type="Proteomes" id="UP000248553">
    <property type="component" value="Unassembled WGS sequence"/>
</dbReference>
<evidence type="ECO:0000256" key="6">
    <source>
        <dbReference type="SAM" id="Coils"/>
    </source>
</evidence>
<name>A0A328BTV6_9BACT</name>
<dbReference type="Gene3D" id="3.30.565.10">
    <property type="entry name" value="Histidine kinase-like ATPase, C-terminal domain"/>
    <property type="match status" value="1"/>
</dbReference>
<dbReference type="InterPro" id="IPR036890">
    <property type="entry name" value="HATPase_C_sf"/>
</dbReference>
<evidence type="ECO:0000256" key="3">
    <source>
        <dbReference type="ARBA" id="ARBA00022553"/>
    </source>
</evidence>
<feature type="compositionally biased region" description="Basic and acidic residues" evidence="7">
    <location>
        <begin position="416"/>
        <end position="426"/>
    </location>
</feature>
<comment type="catalytic activity">
    <reaction evidence="1">
        <text>ATP + protein L-histidine = ADP + protein N-phospho-L-histidine.</text>
        <dbReference type="EC" id="2.7.13.3"/>
    </reaction>
</comment>
<dbReference type="Gene3D" id="1.10.287.130">
    <property type="match status" value="1"/>
</dbReference>
<comment type="caution">
    <text evidence="10">The sequence shown here is derived from an EMBL/GenBank/DDBJ whole genome shotgun (WGS) entry which is preliminary data.</text>
</comment>
<evidence type="ECO:0000256" key="7">
    <source>
        <dbReference type="SAM" id="MobiDB-lite"/>
    </source>
</evidence>
<dbReference type="GO" id="GO:0000155">
    <property type="term" value="F:phosphorelay sensor kinase activity"/>
    <property type="evidence" value="ECO:0007669"/>
    <property type="project" value="InterPro"/>
</dbReference>
<dbReference type="SMART" id="SM00086">
    <property type="entry name" value="PAC"/>
    <property type="match status" value="1"/>
</dbReference>
<dbReference type="Pfam" id="PF13426">
    <property type="entry name" value="PAS_9"/>
    <property type="match status" value="1"/>
</dbReference>
<organism evidence="10 11">
    <name type="scientific">Hymenobacter edaphi</name>
    <dbReference type="NCBI Taxonomy" id="2211146"/>
    <lineage>
        <taxon>Bacteria</taxon>
        <taxon>Pseudomonadati</taxon>
        <taxon>Bacteroidota</taxon>
        <taxon>Cytophagia</taxon>
        <taxon>Cytophagales</taxon>
        <taxon>Hymenobacteraceae</taxon>
        <taxon>Hymenobacter</taxon>
    </lineage>
</organism>
<protein>
    <recommendedName>
        <fullName evidence="2">histidine kinase</fullName>
        <ecNumber evidence="2">2.7.13.3</ecNumber>
    </recommendedName>
</protein>
<dbReference type="InterPro" id="IPR004358">
    <property type="entry name" value="Sig_transdc_His_kin-like_C"/>
</dbReference>
<dbReference type="InterPro" id="IPR052162">
    <property type="entry name" value="Sensor_kinase/Photoreceptor"/>
</dbReference>
<dbReference type="PROSITE" id="PS50109">
    <property type="entry name" value="HIS_KIN"/>
    <property type="match status" value="1"/>
</dbReference>
<dbReference type="PROSITE" id="PS50113">
    <property type="entry name" value="PAC"/>
    <property type="match status" value="1"/>
</dbReference>
<evidence type="ECO:0000256" key="5">
    <source>
        <dbReference type="ARBA" id="ARBA00022777"/>
    </source>
</evidence>
<dbReference type="InterPro" id="IPR000700">
    <property type="entry name" value="PAS-assoc_C"/>
</dbReference>
<dbReference type="PRINTS" id="PR00344">
    <property type="entry name" value="BCTRLSENSOR"/>
</dbReference>
<sequence>MTPPDDASLPALDLRLTEENLDDLYEHAPCGYCTCLPDGTLVKLNQTLLGWLGYRRDELVARRCLQQLLTVGGRLHYETHCAPLLLLQGQVREMSYLLRRRDGSTLPVLLSAALVREPDGTPLAVRVSLFDITERRKYEQELLRAKVQAEEQREQLARANEQLRAKNEQLTRINADLDSFVYTASHDLKQPINNMVGLFEELRRSVTFHDAEAGPMMSMFEDALAQILATIDGLTQVVQLQRAMEQVPAEPVALLPFTEDIIRSLQPAPAGTRFELDFAAAPVLRIARPGLHSLLYNLLSNALKYAAPDRPPRVRVSTARTAHATVLSVQDNGRGIDLTRHHRELFQLFRRFHPEVAGTGMGLYLVNRLARQAGGRVEVDSAVDAGTTFRIFLPQEEAGDSTPDARPLAAPPGPLSEKERGSQATR</sequence>
<evidence type="ECO:0000313" key="11">
    <source>
        <dbReference type="Proteomes" id="UP000248553"/>
    </source>
</evidence>
<dbReference type="InterPro" id="IPR003594">
    <property type="entry name" value="HATPase_dom"/>
</dbReference>
<dbReference type="InterPro" id="IPR000014">
    <property type="entry name" value="PAS"/>
</dbReference>
<dbReference type="SMART" id="SM00387">
    <property type="entry name" value="HATPase_c"/>
    <property type="match status" value="1"/>
</dbReference>
<dbReference type="EC" id="2.7.13.3" evidence="2"/>
<evidence type="ECO:0000256" key="4">
    <source>
        <dbReference type="ARBA" id="ARBA00022679"/>
    </source>
</evidence>
<keyword evidence="3" id="KW-0597">Phosphoprotein</keyword>
<keyword evidence="4" id="KW-0808">Transferase</keyword>
<dbReference type="AlphaFoldDB" id="A0A328BTV6"/>
<dbReference type="SUPFAM" id="SSF47384">
    <property type="entry name" value="Homodimeric domain of signal transducing histidine kinase"/>
    <property type="match status" value="1"/>
</dbReference>
<dbReference type="EMBL" id="QHKM01000001">
    <property type="protein sequence ID" value="RAK70567.1"/>
    <property type="molecule type" value="Genomic_DNA"/>
</dbReference>
<dbReference type="InterPro" id="IPR036097">
    <property type="entry name" value="HisK_dim/P_sf"/>
</dbReference>
<dbReference type="CDD" id="cd00130">
    <property type="entry name" value="PAS"/>
    <property type="match status" value="1"/>
</dbReference>
<evidence type="ECO:0000259" key="8">
    <source>
        <dbReference type="PROSITE" id="PS50109"/>
    </source>
</evidence>
<dbReference type="Gene3D" id="3.30.450.20">
    <property type="entry name" value="PAS domain"/>
    <property type="match status" value="1"/>
</dbReference>
<dbReference type="InterPro" id="IPR003661">
    <property type="entry name" value="HisK_dim/P_dom"/>
</dbReference>
<feature type="domain" description="PAC" evidence="9">
    <location>
        <begin position="92"/>
        <end position="144"/>
    </location>
</feature>
<proteinExistence type="predicted"/>
<evidence type="ECO:0000256" key="1">
    <source>
        <dbReference type="ARBA" id="ARBA00000085"/>
    </source>
</evidence>
<evidence type="ECO:0000259" key="9">
    <source>
        <dbReference type="PROSITE" id="PS50113"/>
    </source>
</evidence>
<dbReference type="PANTHER" id="PTHR43304:SF1">
    <property type="entry name" value="PAC DOMAIN-CONTAINING PROTEIN"/>
    <property type="match status" value="1"/>
</dbReference>
<feature type="region of interest" description="Disordered" evidence="7">
    <location>
        <begin position="394"/>
        <end position="426"/>
    </location>
</feature>
<evidence type="ECO:0000313" key="10">
    <source>
        <dbReference type="EMBL" id="RAK70567.1"/>
    </source>
</evidence>
<gene>
    <name evidence="10" type="ORF">DLM85_06960</name>
</gene>
<dbReference type="SUPFAM" id="SSF55874">
    <property type="entry name" value="ATPase domain of HSP90 chaperone/DNA topoisomerase II/histidine kinase"/>
    <property type="match status" value="1"/>
</dbReference>
<feature type="coiled-coil region" evidence="6">
    <location>
        <begin position="135"/>
        <end position="176"/>
    </location>
</feature>
<dbReference type="PANTHER" id="PTHR43304">
    <property type="entry name" value="PHYTOCHROME-LIKE PROTEIN CPH1"/>
    <property type="match status" value="1"/>
</dbReference>
<keyword evidence="11" id="KW-1185">Reference proteome</keyword>
<dbReference type="SUPFAM" id="SSF55785">
    <property type="entry name" value="PYP-like sensor domain (PAS domain)"/>
    <property type="match status" value="1"/>
</dbReference>
<dbReference type="InterPro" id="IPR001610">
    <property type="entry name" value="PAC"/>
</dbReference>
<dbReference type="RefSeq" id="WP_111477317.1">
    <property type="nucleotide sequence ID" value="NZ_QHKM01000001.1"/>
</dbReference>
<dbReference type="SMART" id="SM00388">
    <property type="entry name" value="HisKA"/>
    <property type="match status" value="1"/>
</dbReference>
<dbReference type="OrthoDB" id="9766459at2"/>
<dbReference type="InterPro" id="IPR035965">
    <property type="entry name" value="PAS-like_dom_sf"/>
</dbReference>